<feature type="region of interest" description="Disordered" evidence="1">
    <location>
        <begin position="1"/>
        <end position="23"/>
    </location>
</feature>
<name>A0A1I1ZWQ2_9RHOB</name>
<dbReference type="AlphaFoldDB" id="A0A1I1ZWQ2"/>
<keyword evidence="3" id="KW-1185">Reference proteome</keyword>
<protein>
    <submittedName>
        <fullName evidence="2">Uncharacterized protein</fullName>
    </submittedName>
</protein>
<organism evidence="2 3">
    <name type="scientific">Sulfitobacter brevis</name>
    <dbReference type="NCBI Taxonomy" id="74348"/>
    <lineage>
        <taxon>Bacteria</taxon>
        <taxon>Pseudomonadati</taxon>
        <taxon>Pseudomonadota</taxon>
        <taxon>Alphaproteobacteria</taxon>
        <taxon>Rhodobacterales</taxon>
        <taxon>Roseobacteraceae</taxon>
        <taxon>Sulfitobacter</taxon>
    </lineage>
</organism>
<evidence type="ECO:0000256" key="1">
    <source>
        <dbReference type="SAM" id="MobiDB-lite"/>
    </source>
</evidence>
<evidence type="ECO:0000313" key="3">
    <source>
        <dbReference type="Proteomes" id="UP000198977"/>
    </source>
</evidence>
<proteinExistence type="predicted"/>
<dbReference type="Proteomes" id="UP000198977">
    <property type="component" value="Unassembled WGS sequence"/>
</dbReference>
<dbReference type="RefSeq" id="WP_143092442.1">
    <property type="nucleotide sequence ID" value="NZ_FOMW01000006.1"/>
</dbReference>
<dbReference type="OrthoDB" id="7882987at2"/>
<accession>A0A1I1ZWQ2</accession>
<gene>
    <name evidence="2" type="ORF">SAMN04488523_106276</name>
</gene>
<evidence type="ECO:0000313" key="2">
    <source>
        <dbReference type="EMBL" id="SFE36072.1"/>
    </source>
</evidence>
<reference evidence="2 3" key="1">
    <citation type="submission" date="2016-10" db="EMBL/GenBank/DDBJ databases">
        <authorList>
            <person name="de Groot N.N."/>
        </authorList>
    </citation>
    <scope>NUCLEOTIDE SEQUENCE [LARGE SCALE GENOMIC DNA]</scope>
    <source>
        <strain evidence="2 3">DSM 11443</strain>
    </source>
</reference>
<sequence length="107" mass="12003">MTAPTPAEFAREVATRFSPPSDPANPFFKPVDVAVHRLLIQAVAEVLGPRDPFAQFSRAYEHAYCLSFPAHYSEEKTAELETCLDDMRAAWEVIELDVCQTIESMRG</sequence>
<dbReference type="EMBL" id="FOMW01000006">
    <property type="protein sequence ID" value="SFE36072.1"/>
    <property type="molecule type" value="Genomic_DNA"/>
</dbReference>